<dbReference type="Proteomes" id="UP001147653">
    <property type="component" value="Unassembled WGS sequence"/>
</dbReference>
<dbReference type="AlphaFoldDB" id="A0A9X3N3Z1"/>
<name>A0A9X3N3Z1_9ACTN</name>
<protein>
    <recommendedName>
        <fullName evidence="4">Lipoprotein</fullName>
    </recommendedName>
</protein>
<evidence type="ECO:0000313" key="3">
    <source>
        <dbReference type="Proteomes" id="UP001147653"/>
    </source>
</evidence>
<evidence type="ECO:0008006" key="4">
    <source>
        <dbReference type="Google" id="ProtNLM"/>
    </source>
</evidence>
<organism evidence="2 3">
    <name type="scientific">Solirubrobacter phytolaccae</name>
    <dbReference type="NCBI Taxonomy" id="1404360"/>
    <lineage>
        <taxon>Bacteria</taxon>
        <taxon>Bacillati</taxon>
        <taxon>Actinomycetota</taxon>
        <taxon>Thermoleophilia</taxon>
        <taxon>Solirubrobacterales</taxon>
        <taxon>Solirubrobacteraceae</taxon>
        <taxon>Solirubrobacter</taxon>
    </lineage>
</organism>
<comment type="caution">
    <text evidence="2">The sequence shown here is derived from an EMBL/GenBank/DDBJ whole genome shotgun (WGS) entry which is preliminary data.</text>
</comment>
<proteinExistence type="predicted"/>
<accession>A0A9X3N3Z1</accession>
<gene>
    <name evidence="2" type="ORF">OJ997_03180</name>
</gene>
<reference evidence="2" key="1">
    <citation type="submission" date="2022-10" db="EMBL/GenBank/DDBJ databases">
        <title>The WGS of Solirubrobacter phytolaccae KCTC 29190.</title>
        <authorList>
            <person name="Jiang Z."/>
        </authorList>
    </citation>
    <scope>NUCLEOTIDE SEQUENCE</scope>
    <source>
        <strain evidence="2">KCTC 29190</strain>
    </source>
</reference>
<evidence type="ECO:0000256" key="1">
    <source>
        <dbReference type="SAM" id="MobiDB-lite"/>
    </source>
</evidence>
<keyword evidence="3" id="KW-1185">Reference proteome</keyword>
<evidence type="ECO:0000313" key="2">
    <source>
        <dbReference type="EMBL" id="MDA0179288.1"/>
    </source>
</evidence>
<sequence>MPFTGARSWPAMLRRIMRHALLLCTVLVLAGCGSGGSEPEADPAPTSAPRELSASQVKAPPPGSSGALVALPDSLQSRTRLAYVDEARLDAADLELSPSRVRDRVLADGFQTSSEAGIVAIGVDSTEPVAAEDADANALAGHQISAVQACLGDPFAETILGPETMGEGVAMGAGLASSPEDPALVELRLCGVPPVRELHALEKRLTRRFGKLGGVVEEREIRELDLIAATVPAHALEPDQVLALLADPSRQ</sequence>
<feature type="region of interest" description="Disordered" evidence="1">
    <location>
        <begin position="34"/>
        <end position="69"/>
    </location>
</feature>
<dbReference type="RefSeq" id="WP_270023556.1">
    <property type="nucleotide sequence ID" value="NZ_JAPDDP010000004.1"/>
</dbReference>
<dbReference type="PROSITE" id="PS51257">
    <property type="entry name" value="PROKAR_LIPOPROTEIN"/>
    <property type="match status" value="1"/>
</dbReference>
<dbReference type="EMBL" id="JAPDDP010000004">
    <property type="protein sequence ID" value="MDA0179288.1"/>
    <property type="molecule type" value="Genomic_DNA"/>
</dbReference>